<dbReference type="WBParaSite" id="JU765_v2.g3281.t1">
    <property type="protein sequence ID" value="JU765_v2.g3281.t1"/>
    <property type="gene ID" value="JU765_v2.g3281"/>
</dbReference>
<dbReference type="Proteomes" id="UP000887576">
    <property type="component" value="Unplaced"/>
</dbReference>
<proteinExistence type="predicted"/>
<evidence type="ECO:0000313" key="1">
    <source>
        <dbReference type="Proteomes" id="UP000887576"/>
    </source>
</evidence>
<accession>A0AC34R3U5</accession>
<reference evidence="2" key="1">
    <citation type="submission" date="2022-11" db="UniProtKB">
        <authorList>
            <consortium name="WormBaseParasite"/>
        </authorList>
    </citation>
    <scope>IDENTIFICATION</scope>
</reference>
<name>A0AC34R3U5_9BILA</name>
<evidence type="ECO:0000313" key="2">
    <source>
        <dbReference type="WBParaSite" id="JU765_v2.g3281.t1"/>
    </source>
</evidence>
<protein>
    <submittedName>
        <fullName evidence="2">Mitochondrial fission factor</fullName>
    </submittedName>
</protein>
<sequence>MTFTLTSTKMEVPDHIYVNGAGTHRQRSLSLNQNDASRVFEAMRVPERIVYAEGNSYYAPRATPPEMMADKSDTLSLMNHNTFVPQTITAYDIHERTDNVRSANAASESSIAIEEAPIREIKVMRKQLIQLANRVTQIEDSNSRRATREAVLWVALAGLIATLFFQRRLPIPR</sequence>
<organism evidence="1 2">
    <name type="scientific">Panagrolaimus sp. JU765</name>
    <dbReference type="NCBI Taxonomy" id="591449"/>
    <lineage>
        <taxon>Eukaryota</taxon>
        <taxon>Metazoa</taxon>
        <taxon>Ecdysozoa</taxon>
        <taxon>Nematoda</taxon>
        <taxon>Chromadorea</taxon>
        <taxon>Rhabditida</taxon>
        <taxon>Tylenchina</taxon>
        <taxon>Panagrolaimomorpha</taxon>
        <taxon>Panagrolaimoidea</taxon>
        <taxon>Panagrolaimidae</taxon>
        <taxon>Panagrolaimus</taxon>
    </lineage>
</organism>